<protein>
    <recommendedName>
        <fullName evidence="7">Disease resistance N-terminal domain-containing protein</fullName>
    </recommendedName>
</protein>
<evidence type="ECO:0000256" key="3">
    <source>
        <dbReference type="ARBA" id="ARBA00022737"/>
    </source>
</evidence>
<dbReference type="EMBL" id="CP133615">
    <property type="protein sequence ID" value="WMV22756.1"/>
    <property type="molecule type" value="Genomic_DNA"/>
</dbReference>
<keyword evidence="2" id="KW-0433">Leucine-rich repeat</keyword>
<evidence type="ECO:0000256" key="6">
    <source>
        <dbReference type="ARBA" id="ARBA00022840"/>
    </source>
</evidence>
<evidence type="ECO:0000313" key="9">
    <source>
        <dbReference type="Proteomes" id="UP001234989"/>
    </source>
</evidence>
<name>A0AAF0QGA7_SOLVR</name>
<evidence type="ECO:0000256" key="5">
    <source>
        <dbReference type="ARBA" id="ARBA00022821"/>
    </source>
</evidence>
<feature type="domain" description="Disease resistance N-terminal" evidence="7">
    <location>
        <begin position="5"/>
        <end position="93"/>
    </location>
</feature>
<sequence>MADAVVNFLVENLLQLLSENIDLIKGVDDEFKNLLEEVQRLKAFLDDAAKFHSESSLWDQLVKEIQKLVHKSEDTIDKFLVQAKLHRDKNKVGRFFDVSHMAVVRDLAANIKDIHEKVKKLREDNKDSFKPKPILDVPKKLHEVTQVC</sequence>
<reference evidence="8" key="1">
    <citation type="submission" date="2023-08" db="EMBL/GenBank/DDBJ databases">
        <title>A de novo genome assembly of Solanum verrucosum Schlechtendal, a Mexican diploid species geographically isolated from the other diploid A-genome species in potato relatives.</title>
        <authorList>
            <person name="Hosaka K."/>
        </authorList>
    </citation>
    <scope>NUCLEOTIDE SEQUENCE</scope>
    <source>
        <tissue evidence="8">Young leaves</tissue>
    </source>
</reference>
<dbReference type="GO" id="GO:0006952">
    <property type="term" value="P:defense response"/>
    <property type="evidence" value="ECO:0007669"/>
    <property type="project" value="UniProtKB-KW"/>
</dbReference>
<evidence type="ECO:0000256" key="1">
    <source>
        <dbReference type="ARBA" id="ARBA00008894"/>
    </source>
</evidence>
<dbReference type="AlphaFoldDB" id="A0AAF0QGA7"/>
<comment type="similarity">
    <text evidence="1">Belongs to the disease resistance NB-LRR family.</text>
</comment>
<dbReference type="GO" id="GO:0005524">
    <property type="term" value="F:ATP binding"/>
    <property type="evidence" value="ECO:0007669"/>
    <property type="project" value="UniProtKB-KW"/>
</dbReference>
<dbReference type="Gene3D" id="1.20.5.4130">
    <property type="match status" value="1"/>
</dbReference>
<evidence type="ECO:0000256" key="2">
    <source>
        <dbReference type="ARBA" id="ARBA00022614"/>
    </source>
</evidence>
<keyword evidence="3" id="KW-0677">Repeat</keyword>
<dbReference type="Proteomes" id="UP001234989">
    <property type="component" value="Chromosome 4"/>
</dbReference>
<gene>
    <name evidence="8" type="ORF">MTR67_016141</name>
</gene>
<keyword evidence="9" id="KW-1185">Reference proteome</keyword>
<dbReference type="CDD" id="cd14798">
    <property type="entry name" value="RX-CC_like"/>
    <property type="match status" value="1"/>
</dbReference>
<evidence type="ECO:0000313" key="8">
    <source>
        <dbReference type="EMBL" id="WMV22756.1"/>
    </source>
</evidence>
<dbReference type="InterPro" id="IPR038005">
    <property type="entry name" value="RX-like_CC"/>
</dbReference>
<accession>A0AAF0QGA7</accession>
<dbReference type="InterPro" id="IPR041118">
    <property type="entry name" value="Rx_N"/>
</dbReference>
<organism evidence="8 9">
    <name type="scientific">Solanum verrucosum</name>
    <dbReference type="NCBI Taxonomy" id="315347"/>
    <lineage>
        <taxon>Eukaryota</taxon>
        <taxon>Viridiplantae</taxon>
        <taxon>Streptophyta</taxon>
        <taxon>Embryophyta</taxon>
        <taxon>Tracheophyta</taxon>
        <taxon>Spermatophyta</taxon>
        <taxon>Magnoliopsida</taxon>
        <taxon>eudicotyledons</taxon>
        <taxon>Gunneridae</taxon>
        <taxon>Pentapetalae</taxon>
        <taxon>asterids</taxon>
        <taxon>lamiids</taxon>
        <taxon>Solanales</taxon>
        <taxon>Solanaceae</taxon>
        <taxon>Solanoideae</taxon>
        <taxon>Solaneae</taxon>
        <taxon>Solanum</taxon>
    </lineage>
</organism>
<dbReference type="Pfam" id="PF18052">
    <property type="entry name" value="Rx_N"/>
    <property type="match status" value="1"/>
</dbReference>
<keyword evidence="6" id="KW-0067">ATP-binding</keyword>
<proteinExistence type="inferred from homology"/>
<keyword evidence="4" id="KW-0547">Nucleotide-binding</keyword>
<evidence type="ECO:0000256" key="4">
    <source>
        <dbReference type="ARBA" id="ARBA00022741"/>
    </source>
</evidence>
<keyword evidence="5" id="KW-0611">Plant defense</keyword>
<evidence type="ECO:0000259" key="7">
    <source>
        <dbReference type="Pfam" id="PF18052"/>
    </source>
</evidence>